<evidence type="ECO:0000313" key="1">
    <source>
        <dbReference type="EMBL" id="KOF94068.1"/>
    </source>
</evidence>
<reference evidence="1" key="1">
    <citation type="submission" date="2015-07" db="EMBL/GenBank/DDBJ databases">
        <title>MeaNS - Measles Nucleotide Surveillance Program.</title>
        <authorList>
            <person name="Tran T."/>
            <person name="Druce J."/>
        </authorList>
    </citation>
    <scope>NUCLEOTIDE SEQUENCE</scope>
    <source>
        <strain evidence="1">UCB-OBI-ISO-001</strain>
        <tissue evidence="1">Gonad</tissue>
    </source>
</reference>
<name>A0A0L8HXV5_OCTBM</name>
<sequence>MSINKSQGQTLSVAGLLLEEPCFSHGQLYVGCSRVGSKKNLFVYAPQGKTRNIVYNEVL</sequence>
<protein>
    <recommendedName>
        <fullName evidence="2">ATP-dependent DNA helicase</fullName>
    </recommendedName>
</protein>
<dbReference type="STRING" id="37653.A0A0L8HXV5"/>
<dbReference type="InterPro" id="IPR027417">
    <property type="entry name" value="P-loop_NTPase"/>
</dbReference>
<organism evidence="1">
    <name type="scientific">Octopus bimaculoides</name>
    <name type="common">California two-spotted octopus</name>
    <dbReference type="NCBI Taxonomy" id="37653"/>
    <lineage>
        <taxon>Eukaryota</taxon>
        <taxon>Metazoa</taxon>
        <taxon>Spiralia</taxon>
        <taxon>Lophotrochozoa</taxon>
        <taxon>Mollusca</taxon>
        <taxon>Cephalopoda</taxon>
        <taxon>Coleoidea</taxon>
        <taxon>Octopodiformes</taxon>
        <taxon>Octopoda</taxon>
        <taxon>Incirrata</taxon>
        <taxon>Octopodidae</taxon>
        <taxon>Octopus</taxon>
    </lineage>
</organism>
<dbReference type="AlphaFoldDB" id="A0A0L8HXV5"/>
<dbReference type="SUPFAM" id="SSF52540">
    <property type="entry name" value="P-loop containing nucleoside triphosphate hydrolases"/>
    <property type="match status" value="1"/>
</dbReference>
<gene>
    <name evidence="1" type="ORF">OCBIM_22002824mg</name>
</gene>
<proteinExistence type="predicted"/>
<evidence type="ECO:0008006" key="2">
    <source>
        <dbReference type="Google" id="ProtNLM"/>
    </source>
</evidence>
<dbReference type="EMBL" id="KQ417038">
    <property type="protein sequence ID" value="KOF94068.1"/>
    <property type="molecule type" value="Genomic_DNA"/>
</dbReference>
<accession>A0A0L8HXV5</accession>